<gene>
    <name evidence="2" type="ORF">Zmor_024408</name>
</gene>
<evidence type="ECO:0000313" key="3">
    <source>
        <dbReference type="Proteomes" id="UP001168821"/>
    </source>
</evidence>
<dbReference type="EMBL" id="JALNTZ010000007">
    <property type="protein sequence ID" value="KAJ3646839.1"/>
    <property type="molecule type" value="Genomic_DNA"/>
</dbReference>
<evidence type="ECO:0000256" key="1">
    <source>
        <dbReference type="SAM" id="MobiDB-lite"/>
    </source>
</evidence>
<reference evidence="2" key="1">
    <citation type="journal article" date="2023" name="G3 (Bethesda)">
        <title>Whole genome assemblies of Zophobas morio and Tenebrio molitor.</title>
        <authorList>
            <person name="Kaur S."/>
            <person name="Stinson S.A."/>
            <person name="diCenzo G.C."/>
        </authorList>
    </citation>
    <scope>NUCLEOTIDE SEQUENCE</scope>
    <source>
        <strain evidence="2">QUZm001</strain>
    </source>
</reference>
<sequence>MLPHSLVEFSVCIEEVIVTQSEVVVITLETIKDRITEILISVITLVIGEILKIINCDKVPLSLPNKMCDTDQNLITEKTVNTTMEKLNNKELSLSLKKDIKQVTENSLNGAASGPKPRNHNTNPDKRHYRKSNLIIGTSKNENKTESDSFMVASQKPRYYNLHLTRVDPSVPVEKFLHTSRPTLRPRLTKKLE</sequence>
<feature type="region of interest" description="Disordered" evidence="1">
    <location>
        <begin position="107"/>
        <end position="148"/>
    </location>
</feature>
<comment type="caution">
    <text evidence="2">The sequence shown here is derived from an EMBL/GenBank/DDBJ whole genome shotgun (WGS) entry which is preliminary data.</text>
</comment>
<dbReference type="AlphaFoldDB" id="A0AA38M883"/>
<organism evidence="2 3">
    <name type="scientific">Zophobas morio</name>
    <dbReference type="NCBI Taxonomy" id="2755281"/>
    <lineage>
        <taxon>Eukaryota</taxon>
        <taxon>Metazoa</taxon>
        <taxon>Ecdysozoa</taxon>
        <taxon>Arthropoda</taxon>
        <taxon>Hexapoda</taxon>
        <taxon>Insecta</taxon>
        <taxon>Pterygota</taxon>
        <taxon>Neoptera</taxon>
        <taxon>Endopterygota</taxon>
        <taxon>Coleoptera</taxon>
        <taxon>Polyphaga</taxon>
        <taxon>Cucujiformia</taxon>
        <taxon>Tenebrionidae</taxon>
        <taxon>Zophobas</taxon>
    </lineage>
</organism>
<dbReference type="Proteomes" id="UP001168821">
    <property type="component" value="Unassembled WGS sequence"/>
</dbReference>
<accession>A0AA38M883</accession>
<evidence type="ECO:0000313" key="2">
    <source>
        <dbReference type="EMBL" id="KAJ3646839.1"/>
    </source>
</evidence>
<proteinExistence type="predicted"/>
<protein>
    <submittedName>
        <fullName evidence="2">Uncharacterized protein</fullName>
    </submittedName>
</protein>
<keyword evidence="3" id="KW-1185">Reference proteome</keyword>
<name>A0AA38M883_9CUCU</name>